<dbReference type="EMBL" id="JNSL01000029">
    <property type="protein sequence ID" value="KGA19579.1"/>
    <property type="molecule type" value="Genomic_DNA"/>
</dbReference>
<organism evidence="1">
    <name type="scientific">freshwater metagenome</name>
    <dbReference type="NCBI Taxonomy" id="449393"/>
    <lineage>
        <taxon>unclassified sequences</taxon>
        <taxon>metagenomes</taxon>
        <taxon>ecological metagenomes</taxon>
    </lineage>
</organism>
<dbReference type="Gene3D" id="2.60.40.420">
    <property type="entry name" value="Cupredoxins - blue copper proteins"/>
    <property type="match status" value="1"/>
</dbReference>
<accession>A0A094QBQ9</accession>
<evidence type="ECO:0000313" key="1">
    <source>
        <dbReference type="EMBL" id="KGA19579.1"/>
    </source>
</evidence>
<gene>
    <name evidence="1" type="ORF">GM51_6410</name>
</gene>
<comment type="caution">
    <text evidence="1">The sequence shown here is derived from an EMBL/GenBank/DDBJ whole genome shotgun (WGS) entry which is preliminary data.</text>
</comment>
<evidence type="ECO:0008006" key="2">
    <source>
        <dbReference type="Google" id="ProtNLM"/>
    </source>
</evidence>
<protein>
    <recommendedName>
        <fullName evidence="2">EfeO-type cupredoxin-like domain-containing protein</fullName>
    </recommendedName>
</protein>
<sequence length="93" mass="9930">MGLPSHQVYSYTITKGTAAAVAAGSAVENPLPSDLKVKVGDTLEVTNNDVATHTYTFLVLRPGETGRYTFKRTGIFEATCTVKGHETVIITVT</sequence>
<proteinExistence type="predicted"/>
<dbReference type="SUPFAM" id="SSF49503">
    <property type="entry name" value="Cupredoxins"/>
    <property type="match status" value="1"/>
</dbReference>
<dbReference type="AlphaFoldDB" id="A0A094QBQ9"/>
<reference evidence="1" key="1">
    <citation type="submission" date="2014-06" db="EMBL/GenBank/DDBJ databases">
        <title>Key roles for freshwater Actinobacteria revealed by deep metagenomic sequencing.</title>
        <authorList>
            <person name="Ghai R."/>
            <person name="Mizuno C.M."/>
            <person name="Picazo A."/>
            <person name="Camacho A."/>
            <person name="Rodriguez-Valera F."/>
        </authorList>
    </citation>
    <scope>NUCLEOTIDE SEQUENCE</scope>
</reference>
<name>A0A094QBQ9_9ZZZZ</name>
<dbReference type="InterPro" id="IPR008972">
    <property type="entry name" value="Cupredoxin"/>
</dbReference>